<evidence type="ECO:0000256" key="1">
    <source>
        <dbReference type="ARBA" id="ARBA00005850"/>
    </source>
</evidence>
<evidence type="ECO:0000313" key="4">
    <source>
        <dbReference type="EMBL" id="OSX68672.1"/>
    </source>
</evidence>
<gene>
    <name evidence="4" type="ORF">BU14_2407s0002</name>
</gene>
<dbReference type="Gene3D" id="1.10.287.3240">
    <property type="match status" value="1"/>
</dbReference>
<dbReference type="NCBIfam" id="TIGR00309">
    <property type="entry name" value="V_ATPase_subD"/>
    <property type="match status" value="2"/>
</dbReference>
<keyword evidence="5" id="KW-1185">Reference proteome</keyword>
<evidence type="ECO:0000256" key="2">
    <source>
        <dbReference type="ARBA" id="ARBA00022448"/>
    </source>
</evidence>
<dbReference type="AlphaFoldDB" id="A0A1X6NJE7"/>
<dbReference type="Pfam" id="PF01813">
    <property type="entry name" value="ATP-synt_D"/>
    <property type="match status" value="1"/>
</dbReference>
<proteinExistence type="inferred from homology"/>
<sequence length="295" mass="30807">MSGAGARVPVVPSRMTLQQIKGRLSGAKKGHSMLQKKADALTVRFRSILKDILEKKEGAGEQSKDAMLALALAKYAFGEELTVVMGESVDEEAACKVKMTPDNIAGVTLPVFSRYEGGGGGGGAGGLDGGKGAGGKGGAKGGGGGGNGGGGSGGRSLAGLSKGGQQISECRETFSTTLELLVALASLQTSFIILDEAIKLTNRRVNALENVVVPKLDNTVKYIISELDEMEREEFFRLKLVQNKKDRDRRAKDAALEEMRKQALVPFSADAFDAEEAKASLLADAAGTGDPDVIF</sequence>
<reference evidence="4 5" key="1">
    <citation type="submission" date="2017-03" db="EMBL/GenBank/DDBJ databases">
        <title>WGS assembly of Porphyra umbilicalis.</title>
        <authorList>
            <person name="Brawley S.H."/>
            <person name="Blouin N.A."/>
            <person name="Ficko-Blean E."/>
            <person name="Wheeler G.L."/>
            <person name="Lohr M."/>
            <person name="Goodson H.V."/>
            <person name="Jenkins J.W."/>
            <person name="Blaby-Haas C.E."/>
            <person name="Helliwell K.E."/>
            <person name="Chan C."/>
            <person name="Marriage T."/>
            <person name="Bhattacharya D."/>
            <person name="Klein A.S."/>
            <person name="Badis Y."/>
            <person name="Brodie J."/>
            <person name="Cao Y."/>
            <person name="Collen J."/>
            <person name="Dittami S.M."/>
            <person name="Gachon C.M."/>
            <person name="Green B.R."/>
            <person name="Karpowicz S."/>
            <person name="Kim J.W."/>
            <person name="Kudahl U."/>
            <person name="Lin S."/>
            <person name="Michel G."/>
            <person name="Mittag M."/>
            <person name="Olson B.J."/>
            <person name="Pangilinan J."/>
            <person name="Peng Y."/>
            <person name="Qiu H."/>
            <person name="Shu S."/>
            <person name="Singer J.T."/>
            <person name="Smith A.G."/>
            <person name="Sprecher B.N."/>
            <person name="Wagner V."/>
            <person name="Wang W."/>
            <person name="Wang Z.-Y."/>
            <person name="Yan J."/>
            <person name="Yarish C."/>
            <person name="Zoeuner-Riek S."/>
            <person name="Zhuang Y."/>
            <person name="Zou Y."/>
            <person name="Lindquist E.A."/>
            <person name="Grimwood J."/>
            <person name="Barry K."/>
            <person name="Rokhsar D.S."/>
            <person name="Schmutz J."/>
            <person name="Stiller J.W."/>
            <person name="Grossman A.R."/>
            <person name="Prochnik S.E."/>
        </authorList>
    </citation>
    <scope>NUCLEOTIDE SEQUENCE [LARGE SCALE GENOMIC DNA]</scope>
    <source>
        <strain evidence="4">4086291</strain>
    </source>
</reference>
<dbReference type="InterPro" id="IPR002699">
    <property type="entry name" value="V_ATPase_D"/>
</dbReference>
<protein>
    <recommendedName>
        <fullName evidence="6">V-type proton ATPase subunit D</fullName>
    </recommendedName>
</protein>
<dbReference type="OrthoDB" id="7676488at2759"/>
<keyword evidence="2" id="KW-0813">Transport</keyword>
<organism evidence="4 5">
    <name type="scientific">Porphyra umbilicalis</name>
    <name type="common">Purple laver</name>
    <name type="synonym">Red alga</name>
    <dbReference type="NCBI Taxonomy" id="2786"/>
    <lineage>
        <taxon>Eukaryota</taxon>
        <taxon>Rhodophyta</taxon>
        <taxon>Bangiophyceae</taxon>
        <taxon>Bangiales</taxon>
        <taxon>Bangiaceae</taxon>
        <taxon>Porphyra</taxon>
    </lineage>
</organism>
<dbReference type="EMBL" id="KV920216">
    <property type="protein sequence ID" value="OSX68672.1"/>
    <property type="molecule type" value="Genomic_DNA"/>
</dbReference>
<keyword evidence="3" id="KW-0406">Ion transport</keyword>
<dbReference type="PANTHER" id="PTHR11671">
    <property type="entry name" value="V-TYPE ATP SYNTHASE SUBUNIT D"/>
    <property type="match status" value="1"/>
</dbReference>
<name>A0A1X6NJE7_PORUM</name>
<accession>A0A1X6NJE7</accession>
<evidence type="ECO:0000313" key="5">
    <source>
        <dbReference type="Proteomes" id="UP000218209"/>
    </source>
</evidence>
<evidence type="ECO:0000256" key="3">
    <source>
        <dbReference type="ARBA" id="ARBA00023065"/>
    </source>
</evidence>
<comment type="similarity">
    <text evidence="1">Belongs to the V-ATPase D subunit family.</text>
</comment>
<dbReference type="Proteomes" id="UP000218209">
    <property type="component" value="Unassembled WGS sequence"/>
</dbReference>
<evidence type="ECO:0008006" key="6">
    <source>
        <dbReference type="Google" id="ProtNLM"/>
    </source>
</evidence>
<dbReference type="GO" id="GO:0046961">
    <property type="term" value="F:proton-transporting ATPase activity, rotational mechanism"/>
    <property type="evidence" value="ECO:0007669"/>
    <property type="project" value="InterPro"/>
</dbReference>